<dbReference type="AlphaFoldDB" id="A0A6F9XJB0"/>
<sequence>MATTQYCLRCGIELRDTDDIVVKRVPYKSAETGIIRRLKRYFHADCANEFFRELENNGGVYQSNNPVKKHRIASQCYRCHKPFEDDETVKTVEVVVGNKAVLKDFHPGCDLEFFAARGEERTYHFEQKDWDKVYNYFKTEILLQDIDGDLSQYAAKRLLGLATGDYMPSNANIYGRQTYSFEVILNTLKLCKPIILQAFKGNKFKDDKHMINYAMKIIQGKIDWMKTKTEQAEKRKEVAQKVAVVDTAAEDKRAKEYKPQGTGQKKYEDIVDFDIDLDALADEVFGIKE</sequence>
<dbReference type="Proteomes" id="UP000494265">
    <property type="component" value="Unassembled WGS sequence"/>
</dbReference>
<accession>A0A6F9XJB0</accession>
<dbReference type="RefSeq" id="WP_172584198.1">
    <property type="nucleotide sequence ID" value="NZ_BLAM01000054.1"/>
</dbReference>
<protein>
    <submittedName>
        <fullName evidence="1">Uncharacterized protein</fullName>
    </submittedName>
</protein>
<dbReference type="EMBL" id="BLAM01000054">
    <property type="protein sequence ID" value="GET05351.1"/>
    <property type="molecule type" value="Genomic_DNA"/>
</dbReference>
<comment type="caution">
    <text evidence="1">The sequence shown here is derived from an EMBL/GenBank/DDBJ whole genome shotgun (WGS) entry which is preliminary data.</text>
</comment>
<organism evidence="1">
    <name type="scientific">Ligilactobacillus agilis</name>
    <dbReference type="NCBI Taxonomy" id="1601"/>
    <lineage>
        <taxon>Bacteria</taxon>
        <taxon>Bacillati</taxon>
        <taxon>Bacillota</taxon>
        <taxon>Bacilli</taxon>
        <taxon>Lactobacillales</taxon>
        <taxon>Lactobacillaceae</taxon>
        <taxon>Ligilactobacillus</taxon>
    </lineage>
</organism>
<proteinExistence type="predicted"/>
<evidence type="ECO:0000313" key="1">
    <source>
        <dbReference type="EMBL" id="GET05351.1"/>
    </source>
</evidence>
<gene>
    <name evidence="1" type="ORF">SY212_03810</name>
</gene>
<name>A0A6F9XJB0_9LACO</name>
<reference evidence="1" key="1">
    <citation type="submission" date="2019-10" db="EMBL/GenBank/DDBJ databases">
        <title>Lactobacillus agilis SY212 Whole Genome Sequencing Project.</title>
        <authorList>
            <person name="Suzuki S."/>
            <person name="Endo A."/>
            <person name="Maeno S."/>
            <person name="Shiwa Y."/>
            <person name="Matsutani M."/>
            <person name="Kajikawa A."/>
        </authorList>
    </citation>
    <scope>NUCLEOTIDE SEQUENCE</scope>
    <source>
        <strain evidence="1">SY212</strain>
    </source>
</reference>